<dbReference type="PANTHER" id="PTHR43781">
    <property type="entry name" value="SACCHAROPINE DEHYDROGENASE"/>
    <property type="match status" value="1"/>
</dbReference>
<name>A0A143CAM9_9ACTN</name>
<dbReference type="STRING" id="1783515.A4E84_36540"/>
<proteinExistence type="predicted"/>
<accession>A0A143CAM9</accession>
<evidence type="ECO:0000259" key="2">
    <source>
        <dbReference type="Pfam" id="PF19362"/>
    </source>
</evidence>
<dbReference type="PANTHER" id="PTHR43781:SF1">
    <property type="entry name" value="SACCHAROPINE DEHYDROGENASE"/>
    <property type="match status" value="1"/>
</dbReference>
<dbReference type="KEGG" id="stsi:A4E84_36540"/>
<dbReference type="AlphaFoldDB" id="A0A143CAM9"/>
<dbReference type="Gene3D" id="3.40.50.720">
    <property type="entry name" value="NAD(P)-binding Rossmann-like Domain"/>
    <property type="match status" value="1"/>
</dbReference>
<organism evidence="3 4">
    <name type="scientific">Streptomyces qaidamensis</name>
    <dbReference type="NCBI Taxonomy" id="1783515"/>
    <lineage>
        <taxon>Bacteria</taxon>
        <taxon>Bacillati</taxon>
        <taxon>Actinomycetota</taxon>
        <taxon>Actinomycetes</taxon>
        <taxon>Kitasatosporales</taxon>
        <taxon>Streptomycetaceae</taxon>
        <taxon>Streptomyces</taxon>
        <taxon>Streptomyces aurantiacus group</taxon>
    </lineage>
</organism>
<feature type="domain" description="Saccharopine dehydrogenase NADP binding" evidence="1">
    <location>
        <begin position="7"/>
        <end position="111"/>
    </location>
</feature>
<evidence type="ECO:0000259" key="1">
    <source>
        <dbReference type="Pfam" id="PF03435"/>
    </source>
</evidence>
<dbReference type="InterPro" id="IPR005097">
    <property type="entry name" value="Sacchrp_dh_NADP-bd"/>
</dbReference>
<dbReference type="InterPro" id="IPR036291">
    <property type="entry name" value="NAD(P)-bd_dom_sf"/>
</dbReference>
<evidence type="ECO:0000313" key="3">
    <source>
        <dbReference type="EMBL" id="AMW14511.1"/>
    </source>
</evidence>
<dbReference type="Proteomes" id="UP000076096">
    <property type="component" value="Chromosome"/>
</dbReference>
<dbReference type="SUPFAM" id="SSF51735">
    <property type="entry name" value="NAD(P)-binding Rossmann-fold domains"/>
    <property type="match status" value="1"/>
</dbReference>
<dbReference type="Pfam" id="PF03435">
    <property type="entry name" value="Sacchrp_dh_NADP"/>
    <property type="match status" value="1"/>
</dbReference>
<keyword evidence="4" id="KW-1185">Reference proteome</keyword>
<sequence length="372" mass="41147">MSELRPVVLYGASGSTGRLVAEYLREYSIPFVAAGRNKARIQEVMDKVPGIETADYEIAEVDGSVESLTRLFEGRSVVCNVVGPFLRYAAPVVEAAIRAGCHYLDTAGEQTHILRLLDEWGPRFAEAGRVASSAMSIQYALHDIAARICLETPGVDSLELGSYANAIPTVGSTQSIFDVMRAEAHYLEDGRLKKYDRVTRQDLVVPGSGYVVTGLNWGGTAMPVFFRDDRRVRNCRMFVAMRNEDIYKRVIDLERLFKVSLQWLPEETLYPVLDKMASGMTPGSPPRENRQIHRSIDWCTARGNTATARVVIHSSTGYQMTGLMQAYAASRLLGSTHHGTGFRSPAELLGHRELMGALESYGFARITEESVA</sequence>
<reference evidence="4" key="1">
    <citation type="submission" date="2016-04" db="EMBL/GenBank/DDBJ databases">
        <authorList>
            <person name="Zhang B."/>
        </authorList>
    </citation>
    <scope>NUCLEOTIDE SEQUENCE [LARGE SCALE GENOMIC DNA]</scope>
    <source>
        <strain evidence="4">S10</strain>
    </source>
</reference>
<gene>
    <name evidence="3" type="ORF">A4E84_36540</name>
</gene>
<protein>
    <submittedName>
        <fullName evidence="3">Uncharacterized protein</fullName>
    </submittedName>
</protein>
<evidence type="ECO:0000313" key="4">
    <source>
        <dbReference type="Proteomes" id="UP000076096"/>
    </source>
</evidence>
<dbReference type="InterPro" id="IPR045982">
    <property type="entry name" value="DUF5938"/>
</dbReference>
<dbReference type="EMBL" id="CP015098">
    <property type="protein sequence ID" value="AMW14511.1"/>
    <property type="molecule type" value="Genomic_DNA"/>
</dbReference>
<dbReference type="Pfam" id="PF19362">
    <property type="entry name" value="DUF5938"/>
    <property type="match status" value="1"/>
</dbReference>
<dbReference type="RefSeq" id="WP_062930652.1">
    <property type="nucleotide sequence ID" value="NZ_CP015098.1"/>
</dbReference>
<feature type="domain" description="DUF5938" evidence="2">
    <location>
        <begin position="143"/>
        <end position="364"/>
    </location>
</feature>